<feature type="region of interest" description="Disordered" evidence="3">
    <location>
        <begin position="880"/>
        <end position="922"/>
    </location>
</feature>
<evidence type="ECO:0000313" key="5">
    <source>
        <dbReference type="Proteomes" id="UP000790347"/>
    </source>
</evidence>
<keyword evidence="5" id="KW-1185">Reference proteome</keyword>
<proteinExistence type="predicted"/>
<dbReference type="EMBL" id="ASGP02000002">
    <property type="protein sequence ID" value="KAH9522872.1"/>
    <property type="molecule type" value="Genomic_DNA"/>
</dbReference>
<reference evidence="4" key="1">
    <citation type="submission" date="2013-05" db="EMBL/GenBank/DDBJ databases">
        <authorList>
            <person name="Yim A.K.Y."/>
            <person name="Chan T.F."/>
            <person name="Ji K.M."/>
            <person name="Liu X.Y."/>
            <person name="Zhou J.W."/>
            <person name="Li R.Q."/>
            <person name="Yang K.Y."/>
            <person name="Li J."/>
            <person name="Li M."/>
            <person name="Law P.T.W."/>
            <person name="Wu Y.L."/>
            <person name="Cai Z.L."/>
            <person name="Qin H."/>
            <person name="Bao Y."/>
            <person name="Leung R.K.K."/>
            <person name="Ng P.K.S."/>
            <person name="Zou J."/>
            <person name="Zhong X.J."/>
            <person name="Ran P.X."/>
            <person name="Zhong N.S."/>
            <person name="Liu Z.G."/>
            <person name="Tsui S.K.W."/>
        </authorList>
    </citation>
    <scope>NUCLEOTIDE SEQUENCE</scope>
    <source>
        <strain evidence="4">Derf</strain>
        <tissue evidence="4">Whole organism</tissue>
    </source>
</reference>
<dbReference type="Proteomes" id="UP000790347">
    <property type="component" value="Unassembled WGS sequence"/>
</dbReference>
<feature type="region of interest" description="Disordered" evidence="3">
    <location>
        <begin position="1073"/>
        <end position="1097"/>
    </location>
</feature>
<accession>A0A922I7G9</accession>
<sequence length="1097" mass="126966">MSKKFPKNNRSTNSGGGSKSNNKSRSNSSNNFFKVDPKRAIKAKKNKANVKYKNEMNHQAVVELNRNLDYIRKNRNSFEKIQKPEKTFINPMAIYNTNENNHQSSSSSKTANDLNDAIDRLSNLLTPKQFDSVMRIDHNNKFHHRSSMACMDFSFDSRIRKKYVPLINQQRYLRHVKRIAARNLFIPEPLLRSKLRLFGENNDNIVDDNAEDETRLYSSLNISFYYTIHYPFIRECPNHHQSDPSSRLTNEIHCDCNCGRLLYRSEFLMNNNPSWKGLDGSSLCSPSISQFIVRVYFVRMDQIPSSRLIRNLTNKIKDHHDHQCQEKYETDDEIGTLFLEWNVNLTGLLYIGEEFPKDRRLTRNSIIFGFAEGFYTSVCSVANETLLTHSMPPSESLQITDFHITRDSYCLNTLIRIQMVQCIMQATATQSQLEKSSLEDELMKFRQKQELQSDIERMKTSIEFLTIIAERRRKRLQKLQQEMATIEEKLCEYNMDMSSNVQLLKQELSLLSELRSIKLPETVRKLSQIRSALVYHRKSLARKFFSHIYPIVPFPDGNGYSINCIHLPSAQQMDHHQLKMISIGLGYVAHLVYYLSIVLDVFLFHQIIPFGSNSSILDLYNRLLPPNDRIVPLYPKSRSNLNIKFFKHGWHLLNRNIVFLRQSMGIDDSIDLALTLCNLYSLYRKRFAYDNYNDDNDDDHQNNDDNDCHFTNDDTMNRFNTYSPSIIVDSSRSNSQRLHSLHHDNDVRFDLDDEKLLRNINEVKINDIMIDTLWKEVEQMTLQSMKMNSQSTSKKQQSRNSQQQPPSTSAMVAIVEEQIKDIIIKQRQQKRQQNSELLSQLSSSLSFSRASSSFDILTPNSIRSSVISTSSPQEILRHQRRRFSTTNQPTLSSSFGSNGSGVVGDHHHHHNNSLSSSSSSSSTFRINTGHHCASSLLFQQFHSIRRIQNQQNQQQASASNNNNIISIGPQSLPSSMNHSFLHPTKTTTTVTRTIPQSSSSSSSVFNNNLSFSLDNGLHNLIGRNHHRLSIDDHHIHHRRQFDSISIVHDDDQNIVDDDGITFLMDRNSKLLHNNHQQQQPERQEIDRTIHNNDDHST</sequence>
<feature type="region of interest" description="Disordered" evidence="3">
    <location>
        <begin position="1"/>
        <end position="39"/>
    </location>
</feature>
<dbReference type="GO" id="GO:0035493">
    <property type="term" value="P:SNARE complex assembly"/>
    <property type="evidence" value="ECO:0007669"/>
    <property type="project" value="TreeGrafter"/>
</dbReference>
<dbReference type="AlphaFoldDB" id="A0A922I7G9"/>
<reference evidence="4" key="2">
    <citation type="journal article" date="2022" name="Res Sq">
        <title>Comparative Genomics Reveals Insights into the Divergent Evolution of Astigmatic Mites and Household Pest Adaptations.</title>
        <authorList>
            <person name="Xiong Q."/>
            <person name="Wan A.T.-Y."/>
            <person name="Liu X.-Y."/>
            <person name="Fung C.S.-H."/>
            <person name="Xiao X."/>
            <person name="Malainual N."/>
            <person name="Hou J."/>
            <person name="Wang L."/>
            <person name="Wang M."/>
            <person name="Yang K."/>
            <person name="Cui Y."/>
            <person name="Leung E."/>
            <person name="Nong W."/>
            <person name="Shin S.-K."/>
            <person name="Au S."/>
            <person name="Jeong K.Y."/>
            <person name="Chew F.T."/>
            <person name="Hui J."/>
            <person name="Leung T.F."/>
            <person name="Tungtrongchitr A."/>
            <person name="Zhong N."/>
            <person name="Liu Z."/>
            <person name="Tsui S."/>
        </authorList>
    </citation>
    <scope>NUCLEOTIDE SEQUENCE</scope>
    <source>
        <strain evidence="4">Derf</strain>
        <tissue evidence="4">Whole organism</tissue>
    </source>
</reference>
<feature type="region of interest" description="Disordered" evidence="3">
    <location>
        <begin position="785"/>
        <end position="809"/>
    </location>
</feature>
<evidence type="ECO:0000256" key="1">
    <source>
        <dbReference type="ARBA" id="ARBA00023054"/>
    </source>
</evidence>
<dbReference type="GO" id="GO:0000149">
    <property type="term" value="F:SNARE binding"/>
    <property type="evidence" value="ECO:0007669"/>
    <property type="project" value="TreeGrafter"/>
</dbReference>
<name>A0A922I7G9_DERFA</name>
<evidence type="ECO:0000256" key="3">
    <source>
        <dbReference type="SAM" id="MobiDB-lite"/>
    </source>
</evidence>
<feature type="compositionally biased region" description="Basic and acidic residues" evidence="3">
    <location>
        <begin position="1081"/>
        <end position="1097"/>
    </location>
</feature>
<feature type="compositionally biased region" description="Low complexity" evidence="3">
    <location>
        <begin position="912"/>
        <end position="922"/>
    </location>
</feature>
<evidence type="ECO:0000256" key="2">
    <source>
        <dbReference type="SAM" id="Coils"/>
    </source>
</evidence>
<dbReference type="GO" id="GO:0005768">
    <property type="term" value="C:endosome"/>
    <property type="evidence" value="ECO:0007669"/>
    <property type="project" value="TreeGrafter"/>
</dbReference>
<feature type="compositionally biased region" description="Low complexity" evidence="3">
    <location>
        <begin position="8"/>
        <end position="31"/>
    </location>
</feature>
<dbReference type="GO" id="GO:0000323">
    <property type="term" value="C:lytic vacuole"/>
    <property type="evidence" value="ECO:0007669"/>
    <property type="project" value="TreeGrafter"/>
</dbReference>
<feature type="region of interest" description="Disordered" evidence="3">
    <location>
        <begin position="948"/>
        <end position="969"/>
    </location>
</feature>
<comment type="caution">
    <text evidence="4">The sequence shown here is derived from an EMBL/GenBank/DDBJ whole genome shotgun (WGS) entry which is preliminary data.</text>
</comment>
<dbReference type="PANTHER" id="PTHR15157">
    <property type="entry name" value="UV RADIATION RESISTANCE-ASSOCIATED GENE PROTEIN"/>
    <property type="match status" value="1"/>
</dbReference>
<dbReference type="PANTHER" id="PTHR15157:SF5">
    <property type="entry name" value="UV RADIATION RESISTANCE-ASSOCIATED GENE PROTEIN"/>
    <property type="match status" value="1"/>
</dbReference>
<feature type="compositionally biased region" description="Low complexity" evidence="3">
    <location>
        <begin position="948"/>
        <end position="967"/>
    </location>
</feature>
<organism evidence="4 5">
    <name type="scientific">Dermatophagoides farinae</name>
    <name type="common">American house dust mite</name>
    <dbReference type="NCBI Taxonomy" id="6954"/>
    <lineage>
        <taxon>Eukaryota</taxon>
        <taxon>Metazoa</taxon>
        <taxon>Ecdysozoa</taxon>
        <taxon>Arthropoda</taxon>
        <taxon>Chelicerata</taxon>
        <taxon>Arachnida</taxon>
        <taxon>Acari</taxon>
        <taxon>Acariformes</taxon>
        <taxon>Sarcoptiformes</taxon>
        <taxon>Astigmata</taxon>
        <taxon>Psoroptidia</taxon>
        <taxon>Analgoidea</taxon>
        <taxon>Pyroglyphidae</taxon>
        <taxon>Dermatophagoidinae</taxon>
        <taxon>Dermatophagoides</taxon>
    </lineage>
</organism>
<feature type="coiled-coil region" evidence="2">
    <location>
        <begin position="428"/>
        <end position="489"/>
    </location>
</feature>
<protein>
    <submittedName>
        <fullName evidence="4">tRNA (Guanine(37)-N1)-methyltransferase</fullName>
    </submittedName>
</protein>
<keyword evidence="1 2" id="KW-0175">Coiled coil</keyword>
<evidence type="ECO:0000313" key="4">
    <source>
        <dbReference type="EMBL" id="KAH9522872.1"/>
    </source>
</evidence>
<gene>
    <name evidence="4" type="primary">TRMT5</name>
    <name evidence="4" type="ORF">DERF_006426</name>
</gene>